<feature type="transmembrane region" description="Helical" evidence="8">
    <location>
        <begin position="229"/>
        <end position="251"/>
    </location>
</feature>
<dbReference type="PANTHER" id="PTHR23511">
    <property type="entry name" value="SYNAPTIC VESICLE GLYCOPROTEIN 2"/>
    <property type="match status" value="1"/>
</dbReference>
<feature type="transmembrane region" description="Helical" evidence="8">
    <location>
        <begin position="474"/>
        <end position="491"/>
    </location>
</feature>
<dbReference type="InterPro" id="IPR020846">
    <property type="entry name" value="MFS_dom"/>
</dbReference>
<comment type="caution">
    <text evidence="10">The sequence shown here is derived from an EMBL/GenBank/DDBJ whole genome shotgun (WGS) entry which is preliminary data.</text>
</comment>
<dbReference type="Pfam" id="PF07690">
    <property type="entry name" value="MFS_1"/>
    <property type="match status" value="1"/>
</dbReference>
<feature type="transmembrane region" description="Helical" evidence="8">
    <location>
        <begin position="395"/>
        <end position="416"/>
    </location>
</feature>
<dbReference type="InterPro" id="IPR011701">
    <property type="entry name" value="MFS"/>
</dbReference>
<dbReference type="InterPro" id="IPR036259">
    <property type="entry name" value="MFS_trans_sf"/>
</dbReference>
<sequence length="588" mass="63417">MAQNFLRSLNPFPKASIITYPHPGVLVPLAQARRHPLVEAEYARRRSLEARQTGSTSEGVRTESDASVKDKSGREESGALPESMLCAYTVEGLKAEVLEDIGSGESTVVSSYDLKSKVINKAIQDIGMSRYQWELFFLCGFGWFADNLWLQGVAVTLPALSKDFGISDKQARYTTCSLFVGLCIGASFWGIGSDIMGRRLAFNATLFIAGVFGIAAGAAPNWIGVCGLFAALGTGVGGNLPVDGALFLEFLPGANGGLLTLLSVFWPIGQLVASLLAWAFLGSNYPADQGWRYLVYTMGALTFVMFLARFALFTLYESPKFLLSRGRQAEAVAVVHAIAYKNKTTTWLTEEIMNEIGGDLAVVSDDKLTTGQIVRRKLSSFSAERIRPLFQTRKLGITTALIWFCWLTIGLGYPLFNSFLPQYLAAGHGSSGQVISTYETYRNYAITSVVGLPGSVLACYTVDIPYVGRKGTMALATMLSGIFLFLFTTSASSNSQLAFSAVEAFFQNIMYGVLYAYTPEIFPARNRGTGTGIASFLNRLGGLCAPIIAANIPGANPNAPVFVSGALILAAFLAMVCLPVETRGLQML</sequence>
<protein>
    <submittedName>
        <fullName evidence="10">MFS general substrate transporter-39</fullName>
    </submittedName>
</protein>
<proteinExistence type="inferred from homology"/>
<feature type="region of interest" description="Disordered" evidence="7">
    <location>
        <begin position="48"/>
        <end position="78"/>
    </location>
</feature>
<dbReference type="AlphaFoldDB" id="A0A3D8S6P4"/>
<evidence type="ECO:0000256" key="2">
    <source>
        <dbReference type="ARBA" id="ARBA00008335"/>
    </source>
</evidence>
<feature type="transmembrane region" description="Helical" evidence="8">
    <location>
        <begin position="561"/>
        <end position="580"/>
    </location>
</feature>
<evidence type="ECO:0000256" key="5">
    <source>
        <dbReference type="ARBA" id="ARBA00022989"/>
    </source>
</evidence>
<dbReference type="SUPFAM" id="SSF103473">
    <property type="entry name" value="MFS general substrate transporter"/>
    <property type="match status" value="1"/>
</dbReference>
<feature type="transmembrane region" description="Helical" evidence="8">
    <location>
        <begin position="135"/>
        <end position="159"/>
    </location>
</feature>
<comment type="similarity">
    <text evidence="2">Belongs to the major facilitator superfamily.</text>
</comment>
<dbReference type="OrthoDB" id="4139357at2759"/>
<dbReference type="GO" id="GO:0022857">
    <property type="term" value="F:transmembrane transporter activity"/>
    <property type="evidence" value="ECO:0007669"/>
    <property type="project" value="InterPro"/>
</dbReference>
<evidence type="ECO:0000256" key="6">
    <source>
        <dbReference type="ARBA" id="ARBA00023136"/>
    </source>
</evidence>
<keyword evidence="5 8" id="KW-1133">Transmembrane helix</keyword>
<keyword evidence="6 8" id="KW-0472">Membrane</keyword>
<dbReference type="Proteomes" id="UP000256645">
    <property type="component" value="Unassembled WGS sequence"/>
</dbReference>
<feature type="transmembrane region" description="Helical" evidence="8">
    <location>
        <begin position="444"/>
        <end position="462"/>
    </location>
</feature>
<dbReference type="FunFam" id="1.20.1250.20:FF:000171">
    <property type="entry name" value="MFS general substrate transporter"/>
    <property type="match status" value="1"/>
</dbReference>
<evidence type="ECO:0000256" key="3">
    <source>
        <dbReference type="ARBA" id="ARBA00022448"/>
    </source>
</evidence>
<reference evidence="10 11" key="1">
    <citation type="journal article" date="2018" name="IMA Fungus">
        <title>IMA Genome-F 9: Draft genome sequence of Annulohypoxylon stygium, Aspergillus mulundensis, Berkeleyomyces basicola (syn. Thielaviopsis basicola), Ceratocystis smalleyi, two Cercospora beticola strains, Coleophoma cylindrospora, Fusarium fracticaudum, Phialophora cf. hyalina, and Morchella septimelata.</title>
        <authorList>
            <person name="Wingfield B.D."/>
            <person name="Bills G.F."/>
            <person name="Dong Y."/>
            <person name="Huang W."/>
            <person name="Nel W.J."/>
            <person name="Swalarsk-Parry B.S."/>
            <person name="Vaghefi N."/>
            <person name="Wilken P.M."/>
            <person name="An Z."/>
            <person name="de Beer Z.W."/>
            <person name="De Vos L."/>
            <person name="Chen L."/>
            <person name="Duong T.A."/>
            <person name="Gao Y."/>
            <person name="Hammerbacher A."/>
            <person name="Kikkert J.R."/>
            <person name="Li Y."/>
            <person name="Li H."/>
            <person name="Li K."/>
            <person name="Li Q."/>
            <person name="Liu X."/>
            <person name="Ma X."/>
            <person name="Naidoo K."/>
            <person name="Pethybridge S.J."/>
            <person name="Sun J."/>
            <person name="Steenkamp E.T."/>
            <person name="van der Nest M.A."/>
            <person name="van Wyk S."/>
            <person name="Wingfield M.J."/>
            <person name="Xiong C."/>
            <person name="Yue Q."/>
            <person name="Zhang X."/>
        </authorList>
    </citation>
    <scope>NUCLEOTIDE SEQUENCE [LARGE SCALE GENOMIC DNA]</scope>
    <source>
        <strain evidence="10 11">BP6252</strain>
    </source>
</reference>
<comment type="subcellular location">
    <subcellularLocation>
        <location evidence="1">Membrane</location>
        <topology evidence="1">Multi-pass membrane protein</topology>
    </subcellularLocation>
</comment>
<evidence type="ECO:0000256" key="8">
    <source>
        <dbReference type="SAM" id="Phobius"/>
    </source>
</evidence>
<feature type="domain" description="Major facilitator superfamily (MFS) profile" evidence="9">
    <location>
        <begin position="135"/>
        <end position="583"/>
    </location>
</feature>
<evidence type="ECO:0000256" key="4">
    <source>
        <dbReference type="ARBA" id="ARBA00022692"/>
    </source>
</evidence>
<evidence type="ECO:0000256" key="1">
    <source>
        <dbReference type="ARBA" id="ARBA00004141"/>
    </source>
</evidence>
<feature type="transmembrane region" description="Helical" evidence="8">
    <location>
        <begin position="200"/>
        <end position="223"/>
    </location>
</feature>
<feature type="transmembrane region" description="Helical" evidence="8">
    <location>
        <begin position="258"/>
        <end position="281"/>
    </location>
</feature>
<dbReference type="EMBL" id="PDLM01000003">
    <property type="protein sequence ID" value="RDW81962.1"/>
    <property type="molecule type" value="Genomic_DNA"/>
</dbReference>
<keyword evidence="4 8" id="KW-0812">Transmembrane</keyword>
<dbReference type="PROSITE" id="PS50850">
    <property type="entry name" value="MFS"/>
    <property type="match status" value="1"/>
</dbReference>
<organism evidence="10 11">
    <name type="scientific">Coleophoma cylindrospora</name>
    <dbReference type="NCBI Taxonomy" id="1849047"/>
    <lineage>
        <taxon>Eukaryota</taxon>
        <taxon>Fungi</taxon>
        <taxon>Dikarya</taxon>
        <taxon>Ascomycota</taxon>
        <taxon>Pezizomycotina</taxon>
        <taxon>Leotiomycetes</taxon>
        <taxon>Helotiales</taxon>
        <taxon>Dermateaceae</taxon>
        <taxon>Coleophoma</taxon>
    </lineage>
</organism>
<dbReference type="CDD" id="cd17316">
    <property type="entry name" value="MFS_SV2_like"/>
    <property type="match status" value="1"/>
</dbReference>
<feature type="compositionally biased region" description="Basic and acidic residues" evidence="7">
    <location>
        <begin position="60"/>
        <end position="77"/>
    </location>
</feature>
<dbReference type="Gene3D" id="1.20.1250.20">
    <property type="entry name" value="MFS general substrate transporter like domains"/>
    <property type="match status" value="1"/>
</dbReference>
<evidence type="ECO:0000313" key="11">
    <source>
        <dbReference type="Proteomes" id="UP000256645"/>
    </source>
</evidence>
<dbReference type="GO" id="GO:0016020">
    <property type="term" value="C:membrane"/>
    <property type="evidence" value="ECO:0007669"/>
    <property type="project" value="UniProtKB-SubCell"/>
</dbReference>
<feature type="compositionally biased region" description="Polar residues" evidence="7">
    <location>
        <begin position="50"/>
        <end position="59"/>
    </location>
</feature>
<feature type="transmembrane region" description="Helical" evidence="8">
    <location>
        <begin position="293"/>
        <end position="316"/>
    </location>
</feature>
<dbReference type="PANTHER" id="PTHR23511:SF5">
    <property type="entry name" value="MAJOR FACILITATOR-TYPE TRANSPORTER HXNZ-RELATED"/>
    <property type="match status" value="1"/>
</dbReference>
<evidence type="ECO:0000313" key="10">
    <source>
        <dbReference type="EMBL" id="RDW81962.1"/>
    </source>
</evidence>
<name>A0A3D8S6P4_9HELO</name>
<keyword evidence="11" id="KW-1185">Reference proteome</keyword>
<evidence type="ECO:0000256" key="7">
    <source>
        <dbReference type="SAM" id="MobiDB-lite"/>
    </source>
</evidence>
<gene>
    <name evidence="10" type="ORF">BP6252_03074</name>
</gene>
<keyword evidence="3" id="KW-0813">Transport</keyword>
<evidence type="ECO:0000259" key="9">
    <source>
        <dbReference type="PROSITE" id="PS50850"/>
    </source>
</evidence>
<feature type="transmembrane region" description="Helical" evidence="8">
    <location>
        <begin position="171"/>
        <end position="191"/>
    </location>
</feature>
<accession>A0A3D8S6P4</accession>